<evidence type="ECO:0000259" key="1">
    <source>
        <dbReference type="Pfam" id="PF02541"/>
    </source>
</evidence>
<dbReference type="Proteomes" id="UP001597460">
    <property type="component" value="Unassembled WGS sequence"/>
</dbReference>
<organism evidence="2 3">
    <name type="scientific">Gracilimonas halophila</name>
    <dbReference type="NCBI Taxonomy" id="1834464"/>
    <lineage>
        <taxon>Bacteria</taxon>
        <taxon>Pseudomonadati</taxon>
        <taxon>Balneolota</taxon>
        <taxon>Balneolia</taxon>
        <taxon>Balneolales</taxon>
        <taxon>Balneolaceae</taxon>
        <taxon>Gracilimonas</taxon>
    </lineage>
</organism>
<dbReference type="InterPro" id="IPR003695">
    <property type="entry name" value="Ppx_GppA_N"/>
</dbReference>
<dbReference type="CDD" id="cd24054">
    <property type="entry name" value="ASKHA_NBD_AaPPX-GppA_MtPPX2-like"/>
    <property type="match status" value="1"/>
</dbReference>
<accession>A0ABW5JIB2</accession>
<proteinExistence type="predicted"/>
<dbReference type="PANTHER" id="PTHR30005:SF0">
    <property type="entry name" value="RETROGRADE REGULATION PROTEIN 2"/>
    <property type="match status" value="1"/>
</dbReference>
<dbReference type="EMBL" id="JBHULI010000024">
    <property type="protein sequence ID" value="MFD2532100.1"/>
    <property type="molecule type" value="Genomic_DNA"/>
</dbReference>
<protein>
    <submittedName>
        <fullName evidence="2">Ppx/GppA family phosphatase</fullName>
    </submittedName>
</protein>
<dbReference type="InterPro" id="IPR043129">
    <property type="entry name" value="ATPase_NBD"/>
</dbReference>
<dbReference type="Gene3D" id="3.30.420.40">
    <property type="match status" value="1"/>
</dbReference>
<dbReference type="SUPFAM" id="SSF53067">
    <property type="entry name" value="Actin-like ATPase domain"/>
    <property type="match status" value="2"/>
</dbReference>
<evidence type="ECO:0000313" key="3">
    <source>
        <dbReference type="Proteomes" id="UP001597460"/>
    </source>
</evidence>
<dbReference type="Pfam" id="PF02541">
    <property type="entry name" value="Ppx-GppA"/>
    <property type="match status" value="1"/>
</dbReference>
<comment type="caution">
    <text evidence="2">The sequence shown here is derived from an EMBL/GenBank/DDBJ whole genome shotgun (WGS) entry which is preliminary data.</text>
</comment>
<feature type="domain" description="Ppx/GppA phosphatase N-terminal" evidence="1">
    <location>
        <begin position="17"/>
        <end position="300"/>
    </location>
</feature>
<gene>
    <name evidence="2" type="ORF">ACFSVN_06555</name>
</gene>
<name>A0ABW5JIB2_9BACT</name>
<dbReference type="PANTHER" id="PTHR30005">
    <property type="entry name" value="EXOPOLYPHOSPHATASE"/>
    <property type="match status" value="1"/>
</dbReference>
<keyword evidence="3" id="KW-1185">Reference proteome</keyword>
<dbReference type="RefSeq" id="WP_390300242.1">
    <property type="nucleotide sequence ID" value="NZ_JBHULI010000024.1"/>
</dbReference>
<evidence type="ECO:0000313" key="2">
    <source>
        <dbReference type="EMBL" id="MFD2532100.1"/>
    </source>
</evidence>
<sequence length="302" mass="33082">MRAAIDIGTNTVLLLIGELKEGVIKPIHEEHRVPRLGKGVEADKNINEAATLRVISALNEYKELLAKDYPDLETVTVTATSAVRDAGNRKEFMKAVKEQTGFDIRLLSGREEAEWTAQGALSVLKDLTSNVLIIDIGGGSTEIAVLAGSEISDAHSFDMGSVRFTERFLKNDPPSENQIKTCRKEIKNLLADRPFELQKDSILVGVAGTVTTLAGITLGLSDYQPERLNGFHLKLENIRSVIDQFAVTPNEELFKKHPVYLKGRADIFMAGMLILEGFMEKEGLSELIVSTGGIRHGAILKA</sequence>
<dbReference type="InterPro" id="IPR050273">
    <property type="entry name" value="GppA/Ppx_hydrolase"/>
</dbReference>
<dbReference type="Gene3D" id="3.30.420.150">
    <property type="entry name" value="Exopolyphosphatase. Domain 2"/>
    <property type="match status" value="1"/>
</dbReference>
<reference evidence="3" key="1">
    <citation type="journal article" date="2019" name="Int. J. Syst. Evol. Microbiol.">
        <title>The Global Catalogue of Microorganisms (GCM) 10K type strain sequencing project: providing services to taxonomists for standard genome sequencing and annotation.</title>
        <authorList>
            <consortium name="The Broad Institute Genomics Platform"/>
            <consortium name="The Broad Institute Genome Sequencing Center for Infectious Disease"/>
            <person name="Wu L."/>
            <person name="Ma J."/>
        </authorList>
    </citation>
    <scope>NUCLEOTIDE SEQUENCE [LARGE SCALE GENOMIC DNA]</scope>
    <source>
        <strain evidence="3">KCTC 52042</strain>
    </source>
</reference>